<dbReference type="Gene3D" id="3.30.750.24">
    <property type="entry name" value="STAS domain"/>
    <property type="match status" value="1"/>
</dbReference>
<evidence type="ECO:0000313" key="2">
    <source>
        <dbReference type="EMBL" id="QEC70884.1"/>
    </source>
</evidence>
<dbReference type="CDD" id="cd07043">
    <property type="entry name" value="STAS_anti-anti-sigma_factors"/>
    <property type="match status" value="1"/>
</dbReference>
<name>A0A5B8VH85_9BACT</name>
<reference evidence="2 3" key="1">
    <citation type="journal article" date="2017" name="Int. J. Syst. Evol. Microbiol.">
        <title>Arachidicoccus ginsenosidivorans sp. nov., with ginsenoside-converting activity isolated from ginseng cultivating soil.</title>
        <authorList>
            <person name="Siddiqi M.Z."/>
            <person name="Aslam Z."/>
            <person name="Im W.T."/>
        </authorList>
    </citation>
    <scope>NUCLEOTIDE SEQUENCE [LARGE SCALE GENOMIC DNA]</scope>
    <source>
        <strain evidence="2 3">Gsoil 809</strain>
    </source>
</reference>
<dbReference type="OrthoDB" id="667243at2"/>
<dbReference type="Pfam" id="PF01740">
    <property type="entry name" value="STAS"/>
    <property type="match status" value="1"/>
</dbReference>
<dbReference type="EMBL" id="CP042434">
    <property type="protein sequence ID" value="QEC70884.1"/>
    <property type="molecule type" value="Genomic_DNA"/>
</dbReference>
<dbReference type="AlphaFoldDB" id="A0A5B8VH85"/>
<proteinExistence type="predicted"/>
<evidence type="ECO:0000313" key="3">
    <source>
        <dbReference type="Proteomes" id="UP000321291"/>
    </source>
</evidence>
<protein>
    <submittedName>
        <fullName evidence="2">STAS domain-containing protein</fullName>
    </submittedName>
</protein>
<dbReference type="KEGG" id="agi:FSB73_03530"/>
<dbReference type="SUPFAM" id="SSF52091">
    <property type="entry name" value="SpoIIaa-like"/>
    <property type="match status" value="1"/>
</dbReference>
<evidence type="ECO:0000259" key="1">
    <source>
        <dbReference type="PROSITE" id="PS50801"/>
    </source>
</evidence>
<dbReference type="InterPro" id="IPR036513">
    <property type="entry name" value="STAS_dom_sf"/>
</dbReference>
<dbReference type="Proteomes" id="UP000321291">
    <property type="component" value="Chromosome"/>
</dbReference>
<sequence>MKIKVDTKEKFQVLRPNTPELSVIMAEEIISLITHQFGTATKNAIIDMTGVANADEQALVELATLLQLCQKNQASLVFYGVNPAVKSAMQGLDLIDVFQITPTESEAWDIVQMEEIERELFGEEMEQDNMDE</sequence>
<dbReference type="RefSeq" id="WP_146780144.1">
    <property type="nucleotide sequence ID" value="NZ_CP042434.1"/>
</dbReference>
<feature type="domain" description="STAS" evidence="1">
    <location>
        <begin position="25"/>
        <end position="111"/>
    </location>
</feature>
<gene>
    <name evidence="2" type="ORF">FSB73_03530</name>
</gene>
<dbReference type="InterPro" id="IPR002645">
    <property type="entry name" value="STAS_dom"/>
</dbReference>
<dbReference type="PROSITE" id="PS50801">
    <property type="entry name" value="STAS"/>
    <property type="match status" value="1"/>
</dbReference>
<keyword evidence="3" id="KW-1185">Reference proteome</keyword>
<organism evidence="2 3">
    <name type="scientific">Arachidicoccus ginsenosidivorans</name>
    <dbReference type="NCBI Taxonomy" id="496057"/>
    <lineage>
        <taxon>Bacteria</taxon>
        <taxon>Pseudomonadati</taxon>
        <taxon>Bacteroidota</taxon>
        <taxon>Chitinophagia</taxon>
        <taxon>Chitinophagales</taxon>
        <taxon>Chitinophagaceae</taxon>
        <taxon>Arachidicoccus</taxon>
    </lineage>
</organism>
<accession>A0A5B8VH85</accession>